<dbReference type="AlphaFoldDB" id="A0A7J7NV96"/>
<name>A0A7J7NV96_9MAGN</name>
<gene>
    <name evidence="2" type="ORF">GIB67_011672</name>
</gene>
<protein>
    <submittedName>
        <fullName evidence="2">Uncharacterized protein</fullName>
    </submittedName>
</protein>
<organism evidence="2 3">
    <name type="scientific">Kingdonia uniflora</name>
    <dbReference type="NCBI Taxonomy" id="39325"/>
    <lineage>
        <taxon>Eukaryota</taxon>
        <taxon>Viridiplantae</taxon>
        <taxon>Streptophyta</taxon>
        <taxon>Embryophyta</taxon>
        <taxon>Tracheophyta</taxon>
        <taxon>Spermatophyta</taxon>
        <taxon>Magnoliopsida</taxon>
        <taxon>Ranunculales</taxon>
        <taxon>Circaeasteraceae</taxon>
        <taxon>Kingdonia</taxon>
    </lineage>
</organism>
<reference evidence="2 3" key="1">
    <citation type="journal article" date="2020" name="IScience">
        <title>Genome Sequencing of the Endangered Kingdonia uniflora (Circaeasteraceae, Ranunculales) Reveals Potential Mechanisms of Evolutionary Specialization.</title>
        <authorList>
            <person name="Sun Y."/>
            <person name="Deng T."/>
            <person name="Zhang A."/>
            <person name="Moore M.J."/>
            <person name="Landis J.B."/>
            <person name="Lin N."/>
            <person name="Zhang H."/>
            <person name="Zhang X."/>
            <person name="Huang J."/>
            <person name="Zhang X."/>
            <person name="Sun H."/>
            <person name="Wang H."/>
        </authorList>
    </citation>
    <scope>NUCLEOTIDE SEQUENCE [LARGE SCALE GENOMIC DNA]</scope>
    <source>
        <strain evidence="2">TB1705</strain>
        <tissue evidence="2">Leaf</tissue>
    </source>
</reference>
<proteinExistence type="predicted"/>
<feature type="compositionally biased region" description="Acidic residues" evidence="1">
    <location>
        <begin position="1"/>
        <end position="10"/>
    </location>
</feature>
<dbReference type="Proteomes" id="UP000541444">
    <property type="component" value="Unassembled WGS sequence"/>
</dbReference>
<keyword evidence="3" id="KW-1185">Reference proteome</keyword>
<sequence>MYFSDDEPNIESEGGVELGGDAPVKTETDGGVGLGRKASYNVVEVDAWNRWVKINLDSLDAKEEYYSNHSSVDSDNGPTQADIDKCDDEFRDLAKECDNIFATEEAEVHYIMLPVHNPGLEMVIDMDLANCSKDLQSNQWKRSLVMFKASFDGWLSGCKLILGLDGCFLKGGSNQKSGKKQVQGIISGSFLAIGINGQRWRVTLDYHVRMLLVLYSLMGGHGLNKEKGQKRCGNGGGYGYNKKTYKGAPVTPRPRVARVPKRVVTNVSMIRHMSSIGLPPTIPNMIMRGNGGIGGGGERSSRGTKQT</sequence>
<accession>A0A7J7NV96</accession>
<dbReference type="OrthoDB" id="681844at2759"/>
<feature type="region of interest" description="Disordered" evidence="1">
    <location>
        <begin position="1"/>
        <end position="30"/>
    </location>
</feature>
<evidence type="ECO:0000313" key="3">
    <source>
        <dbReference type="Proteomes" id="UP000541444"/>
    </source>
</evidence>
<dbReference type="EMBL" id="JACGCM010000547">
    <property type="protein sequence ID" value="KAF6171023.1"/>
    <property type="molecule type" value="Genomic_DNA"/>
</dbReference>
<comment type="caution">
    <text evidence="2">The sequence shown here is derived from an EMBL/GenBank/DDBJ whole genome shotgun (WGS) entry which is preliminary data.</text>
</comment>
<evidence type="ECO:0000313" key="2">
    <source>
        <dbReference type="EMBL" id="KAF6171023.1"/>
    </source>
</evidence>
<evidence type="ECO:0000256" key="1">
    <source>
        <dbReference type="SAM" id="MobiDB-lite"/>
    </source>
</evidence>